<dbReference type="SUPFAM" id="SSF48452">
    <property type="entry name" value="TPR-like"/>
    <property type="match status" value="3"/>
</dbReference>
<dbReference type="SMART" id="SM00028">
    <property type="entry name" value="TPR"/>
    <property type="match status" value="10"/>
</dbReference>
<proteinExistence type="predicted"/>
<dbReference type="EnsemblPlants" id="OMERI03G03680.1">
    <property type="protein sequence ID" value="OMERI03G03680.1"/>
    <property type="gene ID" value="OMERI03G03680"/>
</dbReference>
<dbReference type="HOGENOM" id="CLU_019962_1_0_1"/>
<reference evidence="2" key="1">
    <citation type="submission" date="2015-04" db="UniProtKB">
        <authorList>
            <consortium name="EnsemblPlants"/>
        </authorList>
    </citation>
    <scope>IDENTIFICATION</scope>
</reference>
<dbReference type="PANTHER" id="PTHR47459:SF3">
    <property type="entry name" value="OS03G0149400 PROTEIN"/>
    <property type="match status" value="1"/>
</dbReference>
<organism evidence="2">
    <name type="scientific">Oryza meridionalis</name>
    <dbReference type="NCBI Taxonomy" id="40149"/>
    <lineage>
        <taxon>Eukaryota</taxon>
        <taxon>Viridiplantae</taxon>
        <taxon>Streptophyta</taxon>
        <taxon>Embryophyta</taxon>
        <taxon>Tracheophyta</taxon>
        <taxon>Spermatophyta</taxon>
        <taxon>Magnoliopsida</taxon>
        <taxon>Liliopsida</taxon>
        <taxon>Poales</taxon>
        <taxon>Poaceae</taxon>
        <taxon>BOP clade</taxon>
        <taxon>Oryzoideae</taxon>
        <taxon>Oryzeae</taxon>
        <taxon>Oryzinae</taxon>
        <taxon>Oryza</taxon>
    </lineage>
</organism>
<dbReference type="Gramene" id="OMERI03G03680.1">
    <property type="protein sequence ID" value="OMERI03G03680.1"/>
    <property type="gene ID" value="OMERI03G03680"/>
</dbReference>
<dbReference type="Proteomes" id="UP000008021">
    <property type="component" value="Chromosome 3"/>
</dbReference>
<dbReference type="Pfam" id="PF13424">
    <property type="entry name" value="TPR_12"/>
    <property type="match status" value="2"/>
</dbReference>
<dbReference type="eggNOG" id="KOG1840">
    <property type="taxonomic scope" value="Eukaryota"/>
</dbReference>
<keyword evidence="3" id="KW-1185">Reference proteome</keyword>
<name>A0A0E0CV86_9ORYZ</name>
<protein>
    <recommendedName>
        <fullName evidence="4">MalT-like TPR region domain-containing protein</fullName>
    </recommendedName>
</protein>
<accession>A0A0E0CV86</accession>
<dbReference type="InterPro" id="IPR011990">
    <property type="entry name" value="TPR-like_helical_dom_sf"/>
</dbReference>
<evidence type="ECO:0008006" key="4">
    <source>
        <dbReference type="Google" id="ProtNLM"/>
    </source>
</evidence>
<dbReference type="PANTHER" id="PTHR47459">
    <property type="entry name" value="KINESIN LIGHT CHAIN-RELATED"/>
    <property type="match status" value="1"/>
</dbReference>
<feature type="region of interest" description="Disordered" evidence="1">
    <location>
        <begin position="1"/>
        <end position="37"/>
    </location>
</feature>
<evidence type="ECO:0000256" key="1">
    <source>
        <dbReference type="SAM" id="MobiDB-lite"/>
    </source>
</evidence>
<dbReference type="AlphaFoldDB" id="A0A0E0CV86"/>
<dbReference type="STRING" id="40149.A0A0E0CV86"/>
<sequence length="618" mass="67601">MAKRPNQPKTRREEAEAPRAGGRKGRKEGDALTGEGLSPLFSGFLGGAPASVHHEAKTLIPAMRRLPKSLLLASLSKPFLRRNREPLPLLRPPPRPLPRVLPFAARTLAAPAAPPPEAAPAAQSDGLELLEAAQLREAADDHQEALALAIKALEPLQASHGGWSLPVARTLRLAGAAASRLGRLTDSLDSLNAAADIIDSLEVGDAEVAAVGAAVHEQLARTKTAMGRRWDAASDLMRALELKAVFLEKGSLELGNAYKDVAEAYRGVLACDKALPLCLEALEIARNHFEGDSQEVAKVRQLLATIYAGSGRNEEALEQYEIVRMVYERLGLDVELSLAETDVAMVLVLLGRSEEAMDVLKRVINRAGKESEERALAFVAMANILCIQDRKADSKRCLEIARGILDTKISVSPLQVAQVYAEMSMLYETMIEFEVALCLMKKTLVFLDGVSEMQHIQGSISARMGWLLLKTERVDEAVPYLQSAIEKLKNCFGPLHFGLGFAYKHLGDAYLAMNQPESAIKYFTIAKDIINATYGPKHEDTIDTIQSIANAYGVMGSYKQAMDYQEQVIDAYESCGPGAFEELREAQRLRYQLKIKARGLPHACFPANSLPTKFQDRE</sequence>
<reference evidence="2" key="2">
    <citation type="submission" date="2018-05" db="EMBL/GenBank/DDBJ databases">
        <title>OmerRS3 (Oryza meridionalis Reference Sequence Version 3).</title>
        <authorList>
            <person name="Zhang J."/>
            <person name="Kudrna D."/>
            <person name="Lee S."/>
            <person name="Talag J."/>
            <person name="Welchert J."/>
            <person name="Wing R.A."/>
        </authorList>
    </citation>
    <scope>NUCLEOTIDE SEQUENCE [LARGE SCALE GENOMIC DNA]</scope>
    <source>
        <strain evidence="2">cv. OR44</strain>
    </source>
</reference>
<dbReference type="Gene3D" id="1.25.40.10">
    <property type="entry name" value="Tetratricopeptide repeat domain"/>
    <property type="match status" value="3"/>
</dbReference>
<dbReference type="InterPro" id="IPR019734">
    <property type="entry name" value="TPR_rpt"/>
</dbReference>
<evidence type="ECO:0000313" key="2">
    <source>
        <dbReference type="EnsemblPlants" id="OMERI03G03680.1"/>
    </source>
</evidence>
<evidence type="ECO:0000313" key="3">
    <source>
        <dbReference type="Proteomes" id="UP000008021"/>
    </source>
</evidence>